<evidence type="ECO:0000313" key="7">
    <source>
        <dbReference type="Proteomes" id="UP001595548"/>
    </source>
</evidence>
<dbReference type="InterPro" id="IPR014031">
    <property type="entry name" value="Ketoacyl_synth_C"/>
</dbReference>
<accession>A0ABV7HS79</accession>
<dbReference type="Pfam" id="PF02801">
    <property type="entry name" value="Ketoacyl-synt_C"/>
    <property type="match status" value="1"/>
</dbReference>
<dbReference type="Gene3D" id="3.40.47.10">
    <property type="match status" value="2"/>
</dbReference>
<dbReference type="PANTHER" id="PTHR11712:SF325">
    <property type="entry name" value="3-OXOACYL-(ACYL-CARRIER-PROTEIN) SYNTHASE II FABF"/>
    <property type="match status" value="1"/>
</dbReference>
<evidence type="ECO:0000259" key="5">
    <source>
        <dbReference type="PROSITE" id="PS52004"/>
    </source>
</evidence>
<dbReference type="Pfam" id="PF00109">
    <property type="entry name" value="ketoacyl-synt"/>
    <property type="match status" value="1"/>
</dbReference>
<keyword evidence="6" id="KW-0012">Acyltransferase</keyword>
<organism evidence="6 7">
    <name type="scientific">Gilvimarinus japonicus</name>
    <dbReference type="NCBI Taxonomy" id="1796469"/>
    <lineage>
        <taxon>Bacteria</taxon>
        <taxon>Pseudomonadati</taxon>
        <taxon>Pseudomonadota</taxon>
        <taxon>Gammaproteobacteria</taxon>
        <taxon>Cellvibrionales</taxon>
        <taxon>Cellvibrionaceae</taxon>
        <taxon>Gilvimarinus</taxon>
    </lineage>
</organism>
<evidence type="ECO:0000256" key="1">
    <source>
        <dbReference type="ARBA" id="ARBA00005194"/>
    </source>
</evidence>
<dbReference type="CDD" id="cd00834">
    <property type="entry name" value="KAS_I_II"/>
    <property type="match status" value="1"/>
</dbReference>
<name>A0ABV7HS79_9GAMM</name>
<evidence type="ECO:0000256" key="3">
    <source>
        <dbReference type="ARBA" id="ARBA00022679"/>
    </source>
</evidence>
<evidence type="ECO:0000256" key="4">
    <source>
        <dbReference type="RuleBase" id="RU003694"/>
    </source>
</evidence>
<keyword evidence="7" id="KW-1185">Reference proteome</keyword>
<dbReference type="PANTHER" id="PTHR11712">
    <property type="entry name" value="POLYKETIDE SYNTHASE-RELATED"/>
    <property type="match status" value="1"/>
</dbReference>
<reference evidence="7" key="1">
    <citation type="journal article" date="2019" name="Int. J. Syst. Evol. Microbiol.">
        <title>The Global Catalogue of Microorganisms (GCM) 10K type strain sequencing project: providing services to taxonomists for standard genome sequencing and annotation.</title>
        <authorList>
            <consortium name="The Broad Institute Genomics Platform"/>
            <consortium name="The Broad Institute Genome Sequencing Center for Infectious Disease"/>
            <person name="Wu L."/>
            <person name="Ma J."/>
        </authorList>
    </citation>
    <scope>NUCLEOTIDE SEQUENCE [LARGE SCALE GENOMIC DNA]</scope>
    <source>
        <strain evidence="7">KCTC 52141</strain>
    </source>
</reference>
<comment type="caution">
    <text evidence="6">The sequence shown here is derived from an EMBL/GenBank/DDBJ whole genome shotgun (WGS) entry which is preliminary data.</text>
</comment>
<dbReference type="EMBL" id="JBHRTL010000031">
    <property type="protein sequence ID" value="MFC3156679.1"/>
    <property type="molecule type" value="Genomic_DNA"/>
</dbReference>
<dbReference type="InterPro" id="IPR014030">
    <property type="entry name" value="Ketoacyl_synth_N"/>
</dbReference>
<gene>
    <name evidence="6" type="ORF">ACFOEB_15820</name>
</gene>
<dbReference type="NCBIfam" id="NF006587">
    <property type="entry name" value="PRK09116.1"/>
    <property type="match status" value="1"/>
</dbReference>
<dbReference type="GO" id="GO:0004315">
    <property type="term" value="F:3-oxoacyl-[acyl-carrier-protein] synthase activity"/>
    <property type="evidence" value="ECO:0007669"/>
    <property type="project" value="UniProtKB-EC"/>
</dbReference>
<sequence length="409" mass="42680">MNRVVVTGMAGVTSIGSDWASLSGALKGGRSGIRVMPEWADYKGLDTQLAGPVDDFAMPSSYPRKKVRGMGRVAQLATRATELALMDAGLINDPVIASGQCGIAYGSSTGSTPATREFAELLNRQDLTRVTATTYVRMMSHTTAINLSIFFGVKGRVYTTSSACTSGSQGIGYAYEAIKSGYQSVMIAGGAEELCPSEAAVFDTFGAASTKNDTPGSTPSPFDTHRDGLVIGEGAGTLILESLDHAQARGATIYAEVIGFGTNADGAHITQPDADSMQAAMALALRDAGCAPQAIHYINAHGTATPWGDVAESLATQRLFGDSLPVSSIKGHIGHTLGASGAIEAWASIAMMREQWLMPTLNLSQVDPDCAALDYIIGSPRTTDGDTLMSNNFAFGGINTSLIFRVNVA</sequence>
<dbReference type="SUPFAM" id="SSF53901">
    <property type="entry name" value="Thiolase-like"/>
    <property type="match status" value="2"/>
</dbReference>
<proteinExistence type="inferred from homology"/>
<dbReference type="PROSITE" id="PS52004">
    <property type="entry name" value="KS3_2"/>
    <property type="match status" value="1"/>
</dbReference>
<evidence type="ECO:0000313" key="6">
    <source>
        <dbReference type="EMBL" id="MFC3156679.1"/>
    </source>
</evidence>
<dbReference type="InterPro" id="IPR018201">
    <property type="entry name" value="Ketoacyl_synth_AS"/>
</dbReference>
<protein>
    <submittedName>
        <fullName evidence="6">Beta-ketoacyl-ACP synthase</fullName>
        <ecNumber evidence="6">2.3.1.179</ecNumber>
    </submittedName>
</protein>
<dbReference type="Proteomes" id="UP001595548">
    <property type="component" value="Unassembled WGS sequence"/>
</dbReference>
<comment type="pathway">
    <text evidence="1">Lipid metabolism; fatty acid biosynthesis.</text>
</comment>
<dbReference type="EC" id="2.3.1.179" evidence="6"/>
<dbReference type="InterPro" id="IPR020841">
    <property type="entry name" value="PKS_Beta-ketoAc_synthase_dom"/>
</dbReference>
<dbReference type="InterPro" id="IPR016039">
    <property type="entry name" value="Thiolase-like"/>
</dbReference>
<comment type="similarity">
    <text evidence="2 4">Belongs to the thiolase-like superfamily. Beta-ketoacyl-ACP synthases family.</text>
</comment>
<dbReference type="InterPro" id="IPR000794">
    <property type="entry name" value="Beta-ketoacyl_synthase"/>
</dbReference>
<dbReference type="RefSeq" id="WP_339615834.1">
    <property type="nucleotide sequence ID" value="NZ_AP031500.1"/>
</dbReference>
<feature type="domain" description="Ketosynthase family 3 (KS3)" evidence="5">
    <location>
        <begin position="1"/>
        <end position="406"/>
    </location>
</feature>
<dbReference type="SMART" id="SM00825">
    <property type="entry name" value="PKS_KS"/>
    <property type="match status" value="1"/>
</dbReference>
<dbReference type="PROSITE" id="PS00606">
    <property type="entry name" value="KS3_1"/>
    <property type="match status" value="1"/>
</dbReference>
<evidence type="ECO:0000256" key="2">
    <source>
        <dbReference type="ARBA" id="ARBA00008467"/>
    </source>
</evidence>
<keyword evidence="3 4" id="KW-0808">Transferase</keyword>